<organism evidence="14 16">
    <name type="scientific">Enterococcus silesiacus</name>
    <dbReference type="NCBI Taxonomy" id="332949"/>
    <lineage>
        <taxon>Bacteria</taxon>
        <taxon>Bacillati</taxon>
        <taxon>Bacillota</taxon>
        <taxon>Bacilli</taxon>
        <taxon>Lactobacillales</taxon>
        <taxon>Enterococcaceae</taxon>
        <taxon>Enterococcus</taxon>
    </lineage>
</organism>
<protein>
    <recommendedName>
        <fullName evidence="4">Prephenate dehydrogenase</fullName>
        <ecNumber evidence="3">1.3.1.12</ecNumber>
    </recommendedName>
</protein>
<keyword evidence="6" id="KW-0028">Amino-acid biosynthesis</keyword>
<comment type="pathway">
    <text evidence="1">Amino-acid biosynthesis; L-tyrosine biosynthesis; (4-hydroxyphenyl)pyruvate from prephenate (NAD(+) route): step 1/1.</text>
</comment>
<dbReference type="EMBL" id="JXLC01000032">
    <property type="protein sequence ID" value="OJG86524.1"/>
    <property type="molecule type" value="Genomic_DNA"/>
</dbReference>
<dbReference type="Pfam" id="PF02153">
    <property type="entry name" value="PDH_N"/>
    <property type="match status" value="1"/>
</dbReference>
<dbReference type="GO" id="GO:0006571">
    <property type="term" value="P:tyrosine biosynthetic process"/>
    <property type="evidence" value="ECO:0007669"/>
    <property type="project" value="UniProtKB-UniPathway"/>
</dbReference>
<dbReference type="OrthoDB" id="9802008at2"/>
<keyword evidence="15" id="KW-1185">Reference proteome</keyword>
<reference evidence="14 16" key="1">
    <citation type="submission" date="2014-12" db="EMBL/GenBank/DDBJ databases">
        <title>Draft genome sequences of 29 type strains of Enterococci.</title>
        <authorList>
            <person name="Zhong Z."/>
            <person name="Sun Z."/>
            <person name="Liu W."/>
            <person name="Zhang W."/>
            <person name="Zhang H."/>
        </authorList>
    </citation>
    <scope>NUCLEOTIDE SEQUENCE [LARGE SCALE GENOMIC DNA]</scope>
    <source>
        <strain evidence="14 16">DSM 22801</strain>
    </source>
</reference>
<dbReference type="InterPro" id="IPR045865">
    <property type="entry name" value="ACT-like_dom_sf"/>
</dbReference>
<evidence type="ECO:0000256" key="5">
    <source>
        <dbReference type="ARBA" id="ARBA00022498"/>
    </source>
</evidence>
<evidence type="ECO:0000256" key="3">
    <source>
        <dbReference type="ARBA" id="ARBA00012068"/>
    </source>
</evidence>
<dbReference type="InterPro" id="IPR050812">
    <property type="entry name" value="Preph/Arog_dehydrog"/>
</dbReference>
<name>A0A0S3K8I0_9ENTE</name>
<keyword evidence="7" id="KW-0560">Oxidoreductase</keyword>
<dbReference type="Pfam" id="PF01842">
    <property type="entry name" value="ACT"/>
    <property type="match status" value="1"/>
</dbReference>
<dbReference type="Pfam" id="PF20463">
    <property type="entry name" value="PDH_C"/>
    <property type="match status" value="1"/>
</dbReference>
<dbReference type="Proteomes" id="UP000183039">
    <property type="component" value="Unassembled WGS sequence"/>
</dbReference>
<evidence type="ECO:0000259" key="12">
    <source>
        <dbReference type="PROSITE" id="PS51671"/>
    </source>
</evidence>
<evidence type="ECO:0000313" key="13">
    <source>
        <dbReference type="EMBL" id="ALS00624.1"/>
    </source>
</evidence>
<feature type="domain" description="Prephenate/arogenate dehydrogenase" evidence="11">
    <location>
        <begin position="3"/>
        <end position="290"/>
    </location>
</feature>
<feature type="domain" description="ACT" evidence="12">
    <location>
        <begin position="295"/>
        <end position="365"/>
    </location>
</feature>
<evidence type="ECO:0000256" key="9">
    <source>
        <dbReference type="ARBA" id="ARBA00023141"/>
    </source>
</evidence>
<evidence type="ECO:0000256" key="4">
    <source>
        <dbReference type="ARBA" id="ARBA00016891"/>
    </source>
</evidence>
<evidence type="ECO:0000256" key="8">
    <source>
        <dbReference type="ARBA" id="ARBA00023027"/>
    </source>
</evidence>
<dbReference type="FunFam" id="1.10.3660.10:FF:000003">
    <property type="entry name" value="Prephenate dehydrogenase"/>
    <property type="match status" value="1"/>
</dbReference>
<dbReference type="PANTHER" id="PTHR21363:SF0">
    <property type="entry name" value="PREPHENATE DEHYDROGENASE [NADP(+)]"/>
    <property type="match status" value="1"/>
</dbReference>
<dbReference type="InterPro" id="IPR036291">
    <property type="entry name" value="NAD(P)-bd_dom_sf"/>
</dbReference>
<dbReference type="CDD" id="cd04909">
    <property type="entry name" value="ACT_PDH-BS"/>
    <property type="match status" value="1"/>
</dbReference>
<dbReference type="InterPro" id="IPR046826">
    <property type="entry name" value="PDH_N"/>
</dbReference>
<evidence type="ECO:0000256" key="7">
    <source>
        <dbReference type="ARBA" id="ARBA00023002"/>
    </source>
</evidence>
<sequence>MNKQVLIIGLGLIGSSLALCIKKQHPSVTIIGVDQQETSEDFALKRQMIDQKGSSIEAAAVQADVIFLCTPVKSMLKQLILLGTLPLKKDVIISDVGSTKLEIMATAQKADLETFIGGHPMAGSHKSGVTAADENLFENAYYILTSSEPEKQRQVNELQQLLQGTRAKFVVLTAEEHDQITGMLSHLPHIIAAGLVNQSKEFNEEHPRSRQLAAGGFRDITRIASSDPQMWTDILLSNKEALLELMNAWQAEMNQVSKWLQNENKEAIFQFFYEAKETRNQMPVHKEGAIPAFHDLFVDVPDVPGVIAEITGLLGKAKLSLINLKILETREDIYGILQLTFKRQEDLEQAKETIEKETDYLCYEK</sequence>
<evidence type="ECO:0000313" key="15">
    <source>
        <dbReference type="Proteomes" id="UP000065511"/>
    </source>
</evidence>
<dbReference type="InterPro" id="IPR046825">
    <property type="entry name" value="PDH_C"/>
</dbReference>
<dbReference type="GO" id="GO:0004665">
    <property type="term" value="F:prephenate dehydrogenase (NADP+) activity"/>
    <property type="evidence" value="ECO:0007669"/>
    <property type="project" value="InterPro"/>
</dbReference>
<proteinExistence type="inferred from homology"/>
<evidence type="ECO:0000256" key="1">
    <source>
        <dbReference type="ARBA" id="ARBA00005067"/>
    </source>
</evidence>
<dbReference type="EMBL" id="CP013614">
    <property type="protein sequence ID" value="ALS00624.1"/>
    <property type="molecule type" value="Genomic_DNA"/>
</dbReference>
<dbReference type="GO" id="GO:0070403">
    <property type="term" value="F:NAD+ binding"/>
    <property type="evidence" value="ECO:0007669"/>
    <property type="project" value="InterPro"/>
</dbReference>
<dbReference type="EC" id="1.3.1.12" evidence="3"/>
<dbReference type="Gene3D" id="3.40.50.720">
    <property type="entry name" value="NAD(P)-binding Rossmann-like Domain"/>
    <property type="match status" value="1"/>
</dbReference>
<dbReference type="SUPFAM" id="SSF55021">
    <property type="entry name" value="ACT-like"/>
    <property type="match status" value="1"/>
</dbReference>
<dbReference type="GO" id="GO:0008977">
    <property type="term" value="F:prephenate dehydrogenase (NAD+) activity"/>
    <property type="evidence" value="ECO:0007669"/>
    <property type="project" value="UniProtKB-EC"/>
</dbReference>
<comment type="catalytic activity">
    <reaction evidence="10">
        <text>prephenate + NAD(+) = 3-(4-hydroxyphenyl)pyruvate + CO2 + NADH</text>
        <dbReference type="Rhea" id="RHEA:13869"/>
        <dbReference type="ChEBI" id="CHEBI:16526"/>
        <dbReference type="ChEBI" id="CHEBI:29934"/>
        <dbReference type="ChEBI" id="CHEBI:36242"/>
        <dbReference type="ChEBI" id="CHEBI:57540"/>
        <dbReference type="ChEBI" id="CHEBI:57945"/>
        <dbReference type="EC" id="1.3.1.12"/>
    </reaction>
</comment>
<evidence type="ECO:0000313" key="16">
    <source>
        <dbReference type="Proteomes" id="UP000183039"/>
    </source>
</evidence>
<dbReference type="SUPFAM" id="SSF51735">
    <property type="entry name" value="NAD(P)-binding Rossmann-fold domains"/>
    <property type="match status" value="1"/>
</dbReference>
<dbReference type="PANTHER" id="PTHR21363">
    <property type="entry name" value="PREPHENATE DEHYDROGENASE"/>
    <property type="match status" value="1"/>
</dbReference>
<dbReference type="KEGG" id="ess:ATZ33_04320"/>
<dbReference type="InterPro" id="IPR003099">
    <property type="entry name" value="Prephen_DH"/>
</dbReference>
<dbReference type="FunFam" id="3.40.50.720:FF:000208">
    <property type="entry name" value="Prephenate dehydrogenase"/>
    <property type="match status" value="1"/>
</dbReference>
<reference evidence="13 15" key="2">
    <citation type="submission" date="2015-12" db="EMBL/GenBank/DDBJ databases">
        <authorList>
            <person name="Lauer A."/>
            <person name="Humrighouse B."/>
            <person name="Loparev V."/>
            <person name="Shewmaker P.L."/>
            <person name="Whitney A.M."/>
            <person name="McLaughlin R.W."/>
        </authorList>
    </citation>
    <scope>NUCLEOTIDE SEQUENCE [LARGE SCALE GENOMIC DNA]</scope>
    <source>
        <strain evidence="13 15">LMG 23085</strain>
    </source>
</reference>
<dbReference type="PROSITE" id="PS51176">
    <property type="entry name" value="PDH_ADH"/>
    <property type="match status" value="1"/>
</dbReference>
<evidence type="ECO:0000256" key="10">
    <source>
        <dbReference type="ARBA" id="ARBA00049260"/>
    </source>
</evidence>
<keyword evidence="5" id="KW-0827">Tyrosine biosynthesis</keyword>
<dbReference type="PROSITE" id="PS51671">
    <property type="entry name" value="ACT"/>
    <property type="match status" value="1"/>
</dbReference>
<evidence type="ECO:0000256" key="6">
    <source>
        <dbReference type="ARBA" id="ARBA00022605"/>
    </source>
</evidence>
<dbReference type="RefSeq" id="WP_071879116.1">
    <property type="nucleotide sequence ID" value="NZ_JXLC01000032.1"/>
</dbReference>
<evidence type="ECO:0000256" key="2">
    <source>
        <dbReference type="ARBA" id="ARBA00007964"/>
    </source>
</evidence>
<keyword evidence="9" id="KW-0057">Aromatic amino acid biosynthesis</keyword>
<dbReference type="SUPFAM" id="SSF48179">
    <property type="entry name" value="6-phosphogluconate dehydrogenase C-terminal domain-like"/>
    <property type="match status" value="1"/>
</dbReference>
<dbReference type="AlphaFoldDB" id="A0A0S3K8I0"/>
<dbReference type="InterPro" id="IPR008927">
    <property type="entry name" value="6-PGluconate_DH-like_C_sf"/>
</dbReference>
<gene>
    <name evidence="13" type="ORF">ATZ33_04320</name>
    <name evidence="14" type="ORF">RV15_GL002383</name>
</gene>
<dbReference type="NCBIfam" id="NF005107">
    <property type="entry name" value="PRK06545.1-5"/>
    <property type="match status" value="1"/>
</dbReference>
<dbReference type="InterPro" id="IPR002912">
    <property type="entry name" value="ACT_dom"/>
</dbReference>
<dbReference type="Gene3D" id="1.10.3660.10">
    <property type="entry name" value="6-phosphogluconate dehydrogenase C-terminal like domain"/>
    <property type="match status" value="1"/>
</dbReference>
<comment type="similarity">
    <text evidence="2">Belongs to the prephenate/arogenate dehydrogenase family.</text>
</comment>
<keyword evidence="8" id="KW-0520">NAD</keyword>
<accession>A0A0S3K8I0</accession>
<dbReference type="Proteomes" id="UP000065511">
    <property type="component" value="Chromosome"/>
</dbReference>
<evidence type="ECO:0000313" key="14">
    <source>
        <dbReference type="EMBL" id="OJG86524.1"/>
    </source>
</evidence>
<evidence type="ECO:0000259" key="11">
    <source>
        <dbReference type="PROSITE" id="PS51176"/>
    </source>
</evidence>